<comment type="caution">
    <text evidence="2">The sequence shown here is derived from an EMBL/GenBank/DDBJ whole genome shotgun (WGS) entry which is preliminary data.</text>
</comment>
<protein>
    <submittedName>
        <fullName evidence="2">Methyltransferase</fullName>
    </submittedName>
</protein>
<dbReference type="PANTHER" id="PTHR43591">
    <property type="entry name" value="METHYLTRANSFERASE"/>
    <property type="match status" value="1"/>
</dbReference>
<dbReference type="OrthoDB" id="8153637at2"/>
<feature type="domain" description="Methyltransferase type 11" evidence="1">
    <location>
        <begin position="49"/>
        <end position="139"/>
    </location>
</feature>
<keyword evidence="3" id="KW-1185">Reference proteome</keyword>
<gene>
    <name evidence="2" type="ORF">AKJ29_10980</name>
</gene>
<keyword evidence="2" id="KW-0808">Transferase</keyword>
<dbReference type="InterPro" id="IPR013216">
    <property type="entry name" value="Methyltransf_11"/>
</dbReference>
<dbReference type="Pfam" id="PF08241">
    <property type="entry name" value="Methyltransf_11"/>
    <property type="match status" value="1"/>
</dbReference>
<dbReference type="Proteomes" id="UP000050471">
    <property type="component" value="Unassembled WGS sequence"/>
</dbReference>
<keyword evidence="2" id="KW-0489">Methyltransferase</keyword>
<evidence type="ECO:0000313" key="3">
    <source>
        <dbReference type="Proteomes" id="UP000050471"/>
    </source>
</evidence>
<dbReference type="GO" id="GO:0032259">
    <property type="term" value="P:methylation"/>
    <property type="evidence" value="ECO:0007669"/>
    <property type="project" value="UniProtKB-KW"/>
</dbReference>
<dbReference type="STRING" id="154981.AKJ29_10980"/>
<reference evidence="2 3" key="1">
    <citation type="submission" date="2015-09" db="EMBL/GenBank/DDBJ databases">
        <title>Draft genome sequence of Aliiroseovarius crassostreae CV919-312TSm, the causative agent of Roseovarius Oyster Disease (formerly Juvenile Oyster Disease).</title>
        <authorList>
            <person name="Kessner L."/>
            <person name="Spinard E."/>
            <person name="Nelson D."/>
        </authorList>
    </citation>
    <scope>NUCLEOTIDE SEQUENCE [LARGE SCALE GENOMIC DNA]</scope>
    <source>
        <strain evidence="2 3">CV919-312</strain>
    </source>
</reference>
<evidence type="ECO:0000313" key="2">
    <source>
        <dbReference type="EMBL" id="KPN63214.1"/>
    </source>
</evidence>
<dbReference type="InterPro" id="IPR029063">
    <property type="entry name" value="SAM-dependent_MTases_sf"/>
</dbReference>
<dbReference type="Gene3D" id="3.40.50.150">
    <property type="entry name" value="Vaccinia Virus protein VP39"/>
    <property type="match status" value="1"/>
</dbReference>
<sequence length="242" mass="27169">MTGQNDNGWVSSAKAWIADMGNQGDHGRGHVLDEPMLARVKQAAPQDMVDIGCGEGRFCRMIPALGVPPTGIDPTPELISHARTCDPKGRYVEARAEDLPFADASFELAVFYLSLIDIPDIRAAIREATRVLKPGGRILVANLAAFLTAARHDGWTRAETGAQVHITGYLKEEVYWTQWRGIPIQNWHRPPRDYMQAFLDEGLRLTHYDEPASSHPDPEIKARYDEAAYFVIMEWQKPDPEY</sequence>
<accession>A0A0P7IH09</accession>
<dbReference type="RefSeq" id="WP_055189347.1">
    <property type="nucleotide sequence ID" value="NZ_FPBS01000042.1"/>
</dbReference>
<dbReference type="SUPFAM" id="SSF53335">
    <property type="entry name" value="S-adenosyl-L-methionine-dependent methyltransferases"/>
    <property type="match status" value="1"/>
</dbReference>
<dbReference type="AlphaFoldDB" id="A0A0P7IH09"/>
<dbReference type="EMBL" id="LKBA01000006">
    <property type="protein sequence ID" value="KPN63214.1"/>
    <property type="molecule type" value="Genomic_DNA"/>
</dbReference>
<dbReference type="GO" id="GO:0008757">
    <property type="term" value="F:S-adenosylmethionine-dependent methyltransferase activity"/>
    <property type="evidence" value="ECO:0007669"/>
    <property type="project" value="InterPro"/>
</dbReference>
<organism evidence="2 3">
    <name type="scientific">Aliiroseovarius crassostreae</name>
    <dbReference type="NCBI Taxonomy" id="154981"/>
    <lineage>
        <taxon>Bacteria</taxon>
        <taxon>Pseudomonadati</taxon>
        <taxon>Pseudomonadota</taxon>
        <taxon>Alphaproteobacteria</taxon>
        <taxon>Rhodobacterales</taxon>
        <taxon>Paracoccaceae</taxon>
        <taxon>Aliiroseovarius</taxon>
    </lineage>
</organism>
<evidence type="ECO:0000259" key="1">
    <source>
        <dbReference type="Pfam" id="PF08241"/>
    </source>
</evidence>
<proteinExistence type="predicted"/>
<dbReference type="CDD" id="cd02440">
    <property type="entry name" value="AdoMet_MTases"/>
    <property type="match status" value="1"/>
</dbReference>
<name>A0A0P7IH09_9RHOB</name>